<feature type="region of interest" description="Disordered" evidence="2">
    <location>
        <begin position="267"/>
        <end position="293"/>
    </location>
</feature>
<evidence type="ECO:0000313" key="4">
    <source>
        <dbReference type="Proteomes" id="UP001057375"/>
    </source>
</evidence>
<keyword evidence="4" id="KW-1185">Reference proteome</keyword>
<feature type="repeat" description="WD" evidence="1">
    <location>
        <begin position="461"/>
        <end position="504"/>
    </location>
</feature>
<dbReference type="EMBL" id="BQXS01012503">
    <property type="protein sequence ID" value="GKT24061.1"/>
    <property type="molecule type" value="Genomic_DNA"/>
</dbReference>
<protein>
    <submittedName>
        <fullName evidence="3">Uncharacterized protein</fullName>
    </submittedName>
</protein>
<dbReference type="Proteomes" id="UP001057375">
    <property type="component" value="Unassembled WGS sequence"/>
</dbReference>
<evidence type="ECO:0000313" key="3">
    <source>
        <dbReference type="EMBL" id="GKT24061.1"/>
    </source>
</evidence>
<name>A0ABQ5K3R9_9EUKA</name>
<reference evidence="3" key="1">
    <citation type="submission" date="2022-03" db="EMBL/GenBank/DDBJ databases">
        <title>Draft genome sequence of Aduncisulcus paluster, a free-living microaerophilic Fornicata.</title>
        <authorList>
            <person name="Yuyama I."/>
            <person name="Kume K."/>
            <person name="Tamura T."/>
            <person name="Inagaki Y."/>
            <person name="Hashimoto T."/>
        </authorList>
    </citation>
    <scope>NUCLEOTIDE SEQUENCE</scope>
    <source>
        <strain evidence="3">NY0171</strain>
    </source>
</reference>
<dbReference type="InterPro" id="IPR015943">
    <property type="entry name" value="WD40/YVTN_repeat-like_dom_sf"/>
</dbReference>
<dbReference type="SMART" id="SM00320">
    <property type="entry name" value="WD40"/>
    <property type="match status" value="4"/>
</dbReference>
<accession>A0ABQ5K3R9</accession>
<feature type="region of interest" description="Disordered" evidence="2">
    <location>
        <begin position="375"/>
        <end position="396"/>
    </location>
</feature>
<dbReference type="InterPro" id="IPR053299">
    <property type="entry name" value="ASTRA_WD_repeat"/>
</dbReference>
<gene>
    <name evidence="3" type="ORF">ADUPG1_012616</name>
</gene>
<dbReference type="SUPFAM" id="SSF50978">
    <property type="entry name" value="WD40 repeat-like"/>
    <property type="match status" value="1"/>
</dbReference>
<sequence>MLIVFKSQDFPGMDDSWFIRWAEDLYNLEKTHKHTFHASHFSFLEPSFPLLLKVTSSQKPVLSEDKKEIDELKQIFHSQALSKEETSFLAKQLFHFRKSKSIEKKMESESDDALTYFSKTHISKEKATSPITSASFEKEYDTIPLDLQTVKEMKKERKKSISHSHIKSWNLVTAVTSAHRDVISAIATQRNSSSPFLASPHHGSSMSIIASGSVNGCVRIWSLAPTAQGGLDEQAFHKFRHIDSLYRPNTAQPSLKYFYDSSRHSFHDKSSHAQSQRGSVESIPSSPSPLLHPQTEYQKDLRTFTFNRTHVVPTISPAVTSLSFSSSNTLGIGYGDGYIGFCSGIGEASHGVGGGIPPMSPSHISSDSLDDIRKLSRGGRGVSRPSETGDILENRGLGDDMGSNGSHSMILFNAGCGSSCNSSIWNVTPSGEEILCCGFDNGSIQLFSLSPSGILSKRHISNAHTKSVNCISTPHPHPSPVFLSGGADGTVKLWDCRSGTVCVSVMKGSDSIDKCVLFRESGVCASSKNKLFFIDIRGTTP</sequence>
<comment type="caution">
    <text evidence="3">The sequence shown here is derived from an EMBL/GenBank/DDBJ whole genome shotgun (WGS) entry which is preliminary data.</text>
</comment>
<keyword evidence="1" id="KW-0853">WD repeat</keyword>
<proteinExistence type="predicted"/>
<feature type="compositionally biased region" description="Low complexity" evidence="2">
    <location>
        <begin position="282"/>
        <end position="293"/>
    </location>
</feature>
<dbReference type="InterPro" id="IPR036322">
    <property type="entry name" value="WD40_repeat_dom_sf"/>
</dbReference>
<dbReference type="PANTHER" id="PTHR44156">
    <property type="entry name" value="SUPERNUMERARY LIMBS, ISOFORM B-RELATED"/>
    <property type="match status" value="1"/>
</dbReference>
<dbReference type="Gene3D" id="2.130.10.10">
    <property type="entry name" value="YVTN repeat-like/Quinoprotein amine dehydrogenase"/>
    <property type="match status" value="1"/>
</dbReference>
<feature type="non-terminal residue" evidence="3">
    <location>
        <position position="541"/>
    </location>
</feature>
<evidence type="ECO:0000256" key="1">
    <source>
        <dbReference type="PROSITE-ProRule" id="PRU00221"/>
    </source>
</evidence>
<dbReference type="InterPro" id="IPR001680">
    <property type="entry name" value="WD40_rpt"/>
</dbReference>
<dbReference type="PROSITE" id="PS50294">
    <property type="entry name" value="WD_REPEATS_REGION"/>
    <property type="match status" value="1"/>
</dbReference>
<organism evidence="3 4">
    <name type="scientific">Aduncisulcus paluster</name>
    <dbReference type="NCBI Taxonomy" id="2918883"/>
    <lineage>
        <taxon>Eukaryota</taxon>
        <taxon>Metamonada</taxon>
        <taxon>Carpediemonas-like organisms</taxon>
        <taxon>Aduncisulcus</taxon>
    </lineage>
</organism>
<dbReference type="PROSITE" id="PS50082">
    <property type="entry name" value="WD_REPEATS_2"/>
    <property type="match status" value="1"/>
</dbReference>
<evidence type="ECO:0000256" key="2">
    <source>
        <dbReference type="SAM" id="MobiDB-lite"/>
    </source>
</evidence>
<dbReference type="Pfam" id="PF00400">
    <property type="entry name" value="WD40"/>
    <property type="match status" value="1"/>
</dbReference>